<name>A0A0N9NWC5_9VIRU</name>
<dbReference type="Proteomes" id="UP000202152">
    <property type="component" value="Segment"/>
</dbReference>
<reference evidence="1 2" key="1">
    <citation type="journal article" date="2015" name="Environ. Microbiol.">
        <title>Novel viral genomes identified from six metagenomes reveal wide distribution of archaeal viruses and high viral diversity in terrestrial hot springs.</title>
        <authorList>
            <person name="Gudbergsdottir S.R."/>
            <person name="Menzel P."/>
            <person name="Krogh A."/>
            <person name="Young M."/>
            <person name="Peng X."/>
        </authorList>
    </citation>
    <scope>NUCLEOTIDE SEQUENCE [LARGE SCALE GENOMIC DNA]</scope>
    <source>
        <strain evidence="1 2">ABV3</strain>
    </source>
</reference>
<protein>
    <submittedName>
        <fullName evidence="1">Uncharacterized protein</fullName>
    </submittedName>
</protein>
<dbReference type="RefSeq" id="YP_009197916.1">
    <property type="nucleotide sequence ID" value="NC_028787.1"/>
</dbReference>
<proteinExistence type="predicted"/>
<keyword evidence="2" id="KW-1185">Reference proteome</keyword>
<sequence length="111" mass="13242">MTQPIDLVENLISDLDKLILSINKSKMDEEKKEVLIERLIKAVVILEDDVEEYLSIYLTETPNELIDKALEKIEKLLVFCRENRFNKSMKRFEEHLLLIYDELMNDKKRLT</sequence>
<evidence type="ECO:0000313" key="2">
    <source>
        <dbReference type="Proteomes" id="UP000202152"/>
    </source>
</evidence>
<organism evidence="1 2">
    <name type="scientific">Acidianus bottle-shaped virus 3 strain ABV3</name>
    <dbReference type="NCBI Taxonomy" id="1732174"/>
    <lineage>
        <taxon>Viruses</taxon>
        <taxon>Viruses incertae sedis</taxon>
        <taxon>Ampullaviridae</taxon>
        <taxon>Bottigliavirus</taxon>
        <taxon>Bottigliavirus krisuvikense</taxon>
        <taxon>Bottigliavirus ABV3</taxon>
    </lineage>
</organism>
<dbReference type="GeneID" id="26625117"/>
<accession>A0A0N9NWC5</accession>
<dbReference type="KEGG" id="vg:26625117"/>
<dbReference type="EMBL" id="KP282674">
    <property type="protein sequence ID" value="ALG96839.1"/>
    <property type="molecule type" value="Genomic_DNA"/>
</dbReference>
<evidence type="ECO:0000313" key="1">
    <source>
        <dbReference type="EMBL" id="ALG96839.1"/>
    </source>
</evidence>